<comment type="caution">
    <text evidence="1">The sequence shown here is derived from an EMBL/GenBank/DDBJ whole genome shotgun (WGS) entry which is preliminary data.</text>
</comment>
<dbReference type="AlphaFoldDB" id="A0A7D9DYR8"/>
<feature type="non-terminal residue" evidence="1">
    <location>
        <position position="603"/>
    </location>
</feature>
<organism evidence="1 2">
    <name type="scientific">Paramuricea clavata</name>
    <name type="common">Red gorgonian</name>
    <name type="synonym">Violescent sea-whip</name>
    <dbReference type="NCBI Taxonomy" id="317549"/>
    <lineage>
        <taxon>Eukaryota</taxon>
        <taxon>Metazoa</taxon>
        <taxon>Cnidaria</taxon>
        <taxon>Anthozoa</taxon>
        <taxon>Octocorallia</taxon>
        <taxon>Malacalcyonacea</taxon>
        <taxon>Plexauridae</taxon>
        <taxon>Paramuricea</taxon>
    </lineage>
</organism>
<evidence type="ECO:0000313" key="2">
    <source>
        <dbReference type="Proteomes" id="UP001152795"/>
    </source>
</evidence>
<accession>A0A7D9DYR8</accession>
<keyword evidence="2" id="KW-1185">Reference proteome</keyword>
<dbReference type="EMBL" id="CACRXK020003079">
    <property type="protein sequence ID" value="CAB3997360.1"/>
    <property type="molecule type" value="Genomic_DNA"/>
</dbReference>
<evidence type="ECO:0000313" key="1">
    <source>
        <dbReference type="EMBL" id="CAB3997360.1"/>
    </source>
</evidence>
<proteinExistence type="predicted"/>
<dbReference type="Proteomes" id="UP001152795">
    <property type="component" value="Unassembled WGS sequence"/>
</dbReference>
<feature type="non-terminal residue" evidence="1">
    <location>
        <position position="1"/>
    </location>
</feature>
<gene>
    <name evidence="1" type="ORF">PACLA_8A015169</name>
</gene>
<protein>
    <submittedName>
        <fullName evidence="1">Uncharacterized protein</fullName>
    </submittedName>
</protein>
<name>A0A7D9DYR8_PARCT</name>
<sequence>LLIASFNRLNGQAMLGGRRLLKNIIIKLNIYMQTHVRNWIFLRNSSQDLCITPHLDIFPGSLFIELRIILFGKSGRWNAGVYFIYDKTAFHLKICEEIKININIRLSKQKSSRIRRHLQLHRINFRLYCRLAAGSTQGLRKRPLSSRHFQMPARCCLQQLQRNQQISFFAEGPPPVTAHGVGARNGTDGITKPEEVTTKPAVIAQSGQITENYSDNDGVSRGPRGHKQRGGRIDRKTSNTIFSTTTTQHMFFKHAVCGPQDRYPMGIYVPAFRIGQRYIIDGINNRNTVTSCDTYSSTPRVVGICGKLPEIPTESSSISRIPGFSNKFESPKPPNNNLRSPQCLEWKGSVERASNVDHRDRCINNRLGSSLWANTNQGPLVPNRALVTHKLSGTTCRGVRSQIISKEQMQYPCFVAHGQHVSHKLHKQNGWLNIVSPIQPRLRPLAMVSRTLNHGRGTPFSRETEHSSRLRIPSWSRFQRLATGSSCVSENQLQMGSFFSRSFCNKTDSATAKNCELETRSSGRGSGCLYTGLVPTRRVCFPSICPNRALSKIFKKTVNITVATIHFGGRMQFQRSTDEYSKLSVRRKTSLKLQIRSLTEPID</sequence>
<reference evidence="1" key="1">
    <citation type="submission" date="2020-04" db="EMBL/GenBank/DDBJ databases">
        <authorList>
            <person name="Alioto T."/>
            <person name="Alioto T."/>
            <person name="Gomez Garrido J."/>
        </authorList>
    </citation>
    <scope>NUCLEOTIDE SEQUENCE</scope>
    <source>
        <strain evidence="1">A484AB</strain>
    </source>
</reference>